<sequence length="803" mass="90479">MTKTLIRKVERIKNYRIFQNWKPDGSVEFARVNLIYGQNGSGKSTFASLLSACAANATTKFEPQSDSNDATNSGLQLLAAHDAGKSFFQVGVDNRDFWGRVRVFNKDFVHRNLRFEEADGPQPEALLTIGERLTDAEKRLATLRQTLASEREKLNNCETDIRLKNRALEGRKTEVAKLVVESLNGTRVATYAPRSYTKKNIARRLAEFDGNPEALNHASVDLAADIAAATGKAMSSVQLESRNSLLERDILDTVHSLLTASIFDSTPIDEIAGNAARSEWVQQGLALHDDLKECLFCGQELTQERRDALSAHFDESLKRLQSNIDDLVKQLKSSAQSSETYLNNIPTDTAVYSNLKADLQEARQNYKYEHAAYNAEINSIVNLLLEKRNNPFDTILLAPDLTLRAPSINALTSVVNKHQAKIDRHDVEAAEAAKRVEHFHARNFFDEYERLKAELEKQKAARDHQKTTIENLEQEIATLESVDGDPVPGAEELTRGLSGLLGRDELRFSAHGSKHYVIERAGAPATHLSEGEQTAIALLYFLSSVREDKIVGDPPIIIIDDPVSSLDNEILFGVSAHIWSELVVNSYVSQLFLMTHSFELFRQWLIQLESRQQHEDCDFAAYQMTPTYAQRGPDEFRRTPRLSRWETDKNRTKVLRSEYHFLFSKVAHAVADRQENETQADQMMELALIPNAARRMLEGFLSFRCPGKMGSFHVALEEVMNGVNNLDSSVRTRVEKYLHTYSHFDGGNISQPLRLNEATTVLRSLFQLMDRVDHDHVSSMCKALDIEEHRLLGNLTTASPEGH</sequence>
<dbReference type="InterPro" id="IPR026866">
    <property type="entry name" value="CR006_AAA"/>
</dbReference>
<keyword evidence="1" id="KW-0227">DNA damage</keyword>
<dbReference type="AlphaFoldDB" id="A0A1Q8VFK8"/>
<keyword evidence="2" id="KW-0175">Coiled coil</keyword>
<evidence type="ECO:0000313" key="4">
    <source>
        <dbReference type="EMBL" id="OLO46898.1"/>
    </source>
</evidence>
<dbReference type="EMBL" id="MSKK01000022">
    <property type="protein sequence ID" value="OLO46898.1"/>
    <property type="molecule type" value="Genomic_DNA"/>
</dbReference>
<dbReference type="GO" id="GO:0006302">
    <property type="term" value="P:double-strand break repair"/>
    <property type="evidence" value="ECO:0007669"/>
    <property type="project" value="TreeGrafter"/>
</dbReference>
<proteinExistence type="predicted"/>
<dbReference type="GO" id="GO:0000731">
    <property type="term" value="P:DNA synthesis involved in DNA repair"/>
    <property type="evidence" value="ECO:0007669"/>
    <property type="project" value="TreeGrafter"/>
</dbReference>
<feature type="domain" description="Protein CR006 P-loop" evidence="3">
    <location>
        <begin position="14"/>
        <end position="767"/>
    </location>
</feature>
<feature type="coiled-coil region" evidence="2">
    <location>
        <begin position="415"/>
        <end position="482"/>
    </location>
</feature>
<dbReference type="OrthoDB" id="4428168at2"/>
<dbReference type="PANTHER" id="PTHR32182">
    <property type="entry name" value="DNA REPLICATION AND REPAIR PROTEIN RECF"/>
    <property type="match status" value="1"/>
</dbReference>
<name>A0A1Q8VFK8_9ACTO</name>
<dbReference type="Pfam" id="PF13166">
    <property type="entry name" value="AAA_13"/>
    <property type="match status" value="1"/>
</dbReference>
<evidence type="ECO:0000259" key="3">
    <source>
        <dbReference type="Pfam" id="PF13166"/>
    </source>
</evidence>
<dbReference type="InterPro" id="IPR027417">
    <property type="entry name" value="P-loop_NTPase"/>
</dbReference>
<protein>
    <recommendedName>
        <fullName evidence="3">Protein CR006 P-loop domain-containing protein</fullName>
    </recommendedName>
</protein>
<feature type="coiled-coil region" evidence="2">
    <location>
        <begin position="317"/>
        <end position="376"/>
    </location>
</feature>
<keyword evidence="1" id="KW-0742">SOS response</keyword>
<feature type="coiled-coil region" evidence="2">
    <location>
        <begin position="133"/>
        <end position="160"/>
    </location>
</feature>
<dbReference type="Gene3D" id="3.40.50.300">
    <property type="entry name" value="P-loop containing nucleotide triphosphate hydrolases"/>
    <property type="match status" value="2"/>
</dbReference>
<evidence type="ECO:0000256" key="2">
    <source>
        <dbReference type="SAM" id="Coils"/>
    </source>
</evidence>
<organism evidence="4 5">
    <name type="scientific">Actinomyces oris</name>
    <dbReference type="NCBI Taxonomy" id="544580"/>
    <lineage>
        <taxon>Bacteria</taxon>
        <taxon>Bacillati</taxon>
        <taxon>Actinomycetota</taxon>
        <taxon>Actinomycetes</taxon>
        <taxon>Actinomycetales</taxon>
        <taxon>Actinomycetaceae</taxon>
        <taxon>Actinomyces</taxon>
    </lineage>
</organism>
<reference evidence="4 5" key="1">
    <citation type="submission" date="2016-12" db="EMBL/GenBank/DDBJ databases">
        <title>Genomic comparison of strains in the 'Actinomyces naeslundii' group.</title>
        <authorList>
            <person name="Mughal S.R."/>
            <person name="Do T."/>
            <person name="Gilbert S.C."/>
            <person name="Witherden E.A."/>
            <person name="Didelot X."/>
            <person name="Beighton D."/>
        </authorList>
    </citation>
    <scope>NUCLEOTIDE SEQUENCE [LARGE SCALE GENOMIC DNA]</scope>
    <source>
        <strain evidence="4 5">R21091</strain>
    </source>
</reference>
<dbReference type="GO" id="GO:0009432">
    <property type="term" value="P:SOS response"/>
    <property type="evidence" value="ECO:0007669"/>
    <property type="project" value="UniProtKB-KW"/>
</dbReference>
<evidence type="ECO:0000256" key="1">
    <source>
        <dbReference type="ARBA" id="ARBA00023236"/>
    </source>
</evidence>
<gene>
    <name evidence="4" type="ORF">BKH31_05950</name>
</gene>
<dbReference type="RefSeq" id="WP_075411483.1">
    <property type="nucleotide sequence ID" value="NZ_MSKK01000022.1"/>
</dbReference>
<dbReference type="PANTHER" id="PTHR32182:SF22">
    <property type="entry name" value="ATP-DEPENDENT ENDONUCLEASE, OLD FAMILY-RELATED"/>
    <property type="match status" value="1"/>
</dbReference>
<comment type="caution">
    <text evidence="4">The sequence shown here is derived from an EMBL/GenBank/DDBJ whole genome shotgun (WGS) entry which is preliminary data.</text>
</comment>
<accession>A0A1Q8VFK8</accession>
<evidence type="ECO:0000313" key="5">
    <source>
        <dbReference type="Proteomes" id="UP000186471"/>
    </source>
</evidence>
<dbReference type="Proteomes" id="UP000186471">
    <property type="component" value="Unassembled WGS sequence"/>
</dbReference>
<dbReference type="SUPFAM" id="SSF52540">
    <property type="entry name" value="P-loop containing nucleoside triphosphate hydrolases"/>
    <property type="match status" value="1"/>
</dbReference>